<evidence type="ECO:0000256" key="9">
    <source>
        <dbReference type="SAM" id="MobiDB-lite"/>
    </source>
</evidence>
<feature type="binding site" evidence="7">
    <location>
        <begin position="280"/>
        <end position="287"/>
    </location>
    <ligand>
        <name>ATP</name>
        <dbReference type="ChEBI" id="CHEBI:30616"/>
    </ligand>
</feature>
<evidence type="ECO:0000256" key="4">
    <source>
        <dbReference type="ARBA" id="ARBA00023054"/>
    </source>
</evidence>
<dbReference type="GO" id="GO:0003777">
    <property type="term" value="F:microtubule motor activity"/>
    <property type="evidence" value="ECO:0007669"/>
    <property type="project" value="InterPro"/>
</dbReference>
<organism evidence="11 12">
    <name type="scientific">Ceratodon purpureus</name>
    <name type="common">Fire moss</name>
    <name type="synonym">Dicranum purpureum</name>
    <dbReference type="NCBI Taxonomy" id="3225"/>
    <lineage>
        <taxon>Eukaryota</taxon>
        <taxon>Viridiplantae</taxon>
        <taxon>Streptophyta</taxon>
        <taxon>Embryophyta</taxon>
        <taxon>Bryophyta</taxon>
        <taxon>Bryophytina</taxon>
        <taxon>Bryopsida</taxon>
        <taxon>Dicranidae</taxon>
        <taxon>Pseudoditrichales</taxon>
        <taxon>Ditrichaceae</taxon>
        <taxon>Ceratodon</taxon>
    </lineage>
</organism>
<evidence type="ECO:0000259" key="10">
    <source>
        <dbReference type="PROSITE" id="PS50067"/>
    </source>
</evidence>
<dbReference type="GO" id="GO:0007018">
    <property type="term" value="P:microtubule-based movement"/>
    <property type="evidence" value="ECO:0007669"/>
    <property type="project" value="InterPro"/>
</dbReference>
<evidence type="ECO:0000256" key="8">
    <source>
        <dbReference type="SAM" id="Coils"/>
    </source>
</evidence>
<feature type="compositionally biased region" description="Polar residues" evidence="9">
    <location>
        <begin position="89"/>
        <end position="106"/>
    </location>
</feature>
<evidence type="ECO:0000313" key="11">
    <source>
        <dbReference type="EMBL" id="KAG0558101.1"/>
    </source>
</evidence>
<evidence type="ECO:0000256" key="3">
    <source>
        <dbReference type="ARBA" id="ARBA00022840"/>
    </source>
</evidence>
<dbReference type="SUPFAM" id="SSF52540">
    <property type="entry name" value="P-loop containing nucleoside triphosphate hydrolases"/>
    <property type="match status" value="1"/>
</dbReference>
<dbReference type="PANTHER" id="PTHR37739:SF8">
    <property type="entry name" value="KINESIN-LIKE PROTEIN KIN-12D"/>
    <property type="match status" value="1"/>
</dbReference>
<feature type="compositionally biased region" description="Polar residues" evidence="9">
    <location>
        <begin position="135"/>
        <end position="156"/>
    </location>
</feature>
<dbReference type="InterPro" id="IPR027417">
    <property type="entry name" value="P-loop_NTPase"/>
</dbReference>
<dbReference type="PROSITE" id="PS50067">
    <property type="entry name" value="KINESIN_MOTOR_2"/>
    <property type="match status" value="1"/>
</dbReference>
<reference evidence="11" key="1">
    <citation type="submission" date="2020-06" db="EMBL/GenBank/DDBJ databases">
        <title>WGS assembly of Ceratodon purpureus strain R40.</title>
        <authorList>
            <person name="Carey S.B."/>
            <person name="Jenkins J."/>
            <person name="Shu S."/>
            <person name="Lovell J.T."/>
            <person name="Sreedasyam A."/>
            <person name="Maumus F."/>
            <person name="Tiley G.P."/>
            <person name="Fernandez-Pozo N."/>
            <person name="Barry K."/>
            <person name="Chen C."/>
            <person name="Wang M."/>
            <person name="Lipzen A."/>
            <person name="Daum C."/>
            <person name="Saski C.A."/>
            <person name="Payton A.C."/>
            <person name="Mcbreen J.C."/>
            <person name="Conrad R.E."/>
            <person name="Kollar L.M."/>
            <person name="Olsson S."/>
            <person name="Huttunen S."/>
            <person name="Landis J.B."/>
            <person name="Wickett N.J."/>
            <person name="Johnson M.G."/>
            <person name="Rensing S.A."/>
            <person name="Grimwood J."/>
            <person name="Schmutz J."/>
            <person name="Mcdaniel S.F."/>
        </authorList>
    </citation>
    <scope>NUCLEOTIDE SEQUENCE</scope>
    <source>
        <strain evidence="11">R40</strain>
    </source>
</reference>
<dbReference type="EMBL" id="CM026431">
    <property type="protein sequence ID" value="KAG0558101.1"/>
    <property type="molecule type" value="Genomic_DNA"/>
</dbReference>
<keyword evidence="1" id="KW-0493">Microtubule</keyword>
<dbReference type="Proteomes" id="UP000822688">
    <property type="component" value="Chromosome 10"/>
</dbReference>
<sequence>MRGERMKSSLKPGFSGEALTAGSSGPEKVFDGVGDGAGASNGEKDMQGSTLGIKGTVGNAKDVTVSTKKRGASVQGSTGAVAEKVPYPSLSQCRSKKTTLPPTAQGSVKAHHHRRSPSLHVENVSAAPGECPSGSAPSARTLRQSASFSGGITSTPRPGVRDAQASPTPRPSASKTVRHAASISRRVEDDATFCQDHNVQVFVRARPVNGAETALQGEFARCVRQENAQTISWLGQPETRFTFDHVAGEFVSQGEVFRMAGLPMVDNCVAGYNSCMFAYGQTGSGKTHTMLGDVGDIENRGMTPRVFEYLFARIRKEEEAQKQRKLKYKCRCSFLEIYNEQISDLLEPSSTNLQMREDVKKGVFVEGLLEVEVRNVEDVLHLLLLGATNRKVASTNMNRESSRSHSVFTCVIESQWECDSMINFRFGRLNLVDLAGSERQKDTGADEERLREAASINKSLSTLGLVIMVLVDIANGKQRHVPYRDSKLTFLLQDSLGGNSKTTIIANISPSGCASSETLSTLKFAQRAKFIQNNAVINEEFASGDVKGLQEQIHQLKQDELARVRRQSVRRIPSVWLSERKDANVSTDENTGDAKDCLDPLSLSPTEGSFLQFGRAVPSPTVLNYKMKAMEALLVGVLQREKPLAKASAAEIEHLILLVKQREEESHFHETRITLPQELRKQEIHSETCDAEESSSASSESELPLMRDRCDNLDHTRLEPLPRCRAFDVYEKRETLVQDIPDLRKKLLDMLDKNISMDAAAARPQQEALLAELAAERQISEHLRNEVESHQRDLSECRMKLQIGLEYNKRISRDLDALRLELESLKEECKKHKQDLATFQLKKALEVNCLELGQAQHQNVVLELKTQLQKSEEKAEQEKLRRSQSEVRLQEALQESSNLQTELQWTKDSLEGAEAVMGTFQRSEPVLGIGDPKASYETFMVGQLQAEIIEMHARLEDERRHGRELEDEIKANNGNFQDLVYNFTNNCPKHEMSTGNPCSAKEKRKTKHQEAILQLQMELALIDGPGASDAINDYRWDDGPVSFDMETLEGVLAGERQNLTEEKVSTGHLQQQLEDSTESNMNTEKGLNLVDFSNDPKRNGNDLTSSTRKGGECFWKLQQEWEGAALRMFNHMSPFVAAPSSEQDTDEHKITAFSPKEGLPHALMLATSTDKKPQDASDMMFNSTARCPDTCNIMEAVLQPYQRLKVIKKNLEACDVNLRKVGQKSEVASNLMSWMSETATLRHDASRVTWDGQKRNLRAEIEVLEMQLQSNLEKALLELSTTEVQVQEVLYKIKGELLSEKQNTVARERAMVEAIAEAEQRYILAEAARLKLEEELGKQLEAARDWQHQINMKEESIVKLKEQAAADLSNWVLENPDPKVALREADERSVEKNQVITNLETILESLKNPENKTATKEILGESRTTEDARQLVGQKDLKPEFSACSEVNCIDVAARNKCTMPKIVVLQSICEGYPSAKTKVELARTQVLLTGSEGKVKLLSELVAKVRKNKSEDRCKAGSVNEKQGCFSVVPKEERGCNILKAMMFSLDKENADLQHQLLETEANSTVLKSTIENLQRELQESSHQRNEEVAALVSQLHVSDRHIFKLECQSVELRDAMQRQAVAFGALYEQLQKQEGKAELVACRKKEERYEAKSRKLKSQVEALQQELEKMQPLREEIVLIYEELYTSRTSADMATQETERLRRLVEDLERNIGQLQEDVKRKQCAIEALEEHLLKSEQSKLQCQQELQLCEQKAAVNKTRAQEKQVEVEILGKTVEELENTVYALESQVGLLKREGDRQCSMRDDMERELQGLQQQNVNLHVALSHRNSASGNEVRREFNTERKLEEREAEIQLLRKKLEKYQIGSEGKSSLSHPKDIQKAKKNPKGSIGSAFRWFKMNHQVHSESDEGRKASERRIQELENVLGKRQLEITALQENLADSERVTRDVLLVLRGVKVDMASAATLEKQQVEGDRLKSNKQTLQKDEEVGRVRSQLKIFIEERESWLEIISRKQAELTAAQMAMEKLREHEKALVAENKKFKNENRMQVKKMGQLEQEIKILSGQQTKHHVKIKNENNALRIQNNDLSAKLKRVEHANTRISDELAKYRLAQGRRPLLNIEEEQRLRTRLQEAQERSCEVAKQLASFSASVMKATGMFDCNNNITGSPSVALKSLEQMKTRLETIQLELDDFKLKTKIVEERQRLSEMRTTHSSMIGIDSLCVTPR</sequence>
<dbReference type="GO" id="GO:0005524">
    <property type="term" value="F:ATP binding"/>
    <property type="evidence" value="ECO:0007669"/>
    <property type="project" value="UniProtKB-UniRule"/>
</dbReference>
<name>A0A8T0GFN8_CERPU</name>
<dbReference type="PANTHER" id="PTHR37739">
    <property type="entry name" value="KINESIN-LIKE PROTEIN KIN-12D"/>
    <property type="match status" value="1"/>
</dbReference>
<evidence type="ECO:0000256" key="6">
    <source>
        <dbReference type="ARBA" id="ARBA00034488"/>
    </source>
</evidence>
<dbReference type="InterPro" id="IPR001752">
    <property type="entry name" value="Kinesin_motor_dom"/>
</dbReference>
<keyword evidence="12" id="KW-1185">Reference proteome</keyword>
<keyword evidence="4 8" id="KW-0175">Coiled coil</keyword>
<evidence type="ECO:0000256" key="5">
    <source>
        <dbReference type="ARBA" id="ARBA00023175"/>
    </source>
</evidence>
<feature type="region of interest" description="Disordered" evidence="9">
    <location>
        <begin position="1"/>
        <end position="179"/>
    </location>
</feature>
<proteinExistence type="inferred from homology"/>
<comment type="caution">
    <text evidence="11">The sequence shown here is derived from an EMBL/GenBank/DDBJ whole genome shotgun (WGS) entry which is preliminary data.</text>
</comment>
<dbReference type="InterPro" id="IPR019821">
    <property type="entry name" value="Kinesin_motor_CS"/>
</dbReference>
<accession>A0A8T0GFN8</accession>
<dbReference type="Pfam" id="PF00225">
    <property type="entry name" value="Kinesin"/>
    <property type="match status" value="1"/>
</dbReference>
<feature type="coiled-coil region" evidence="8">
    <location>
        <begin position="2011"/>
        <end position="2105"/>
    </location>
</feature>
<evidence type="ECO:0000313" key="12">
    <source>
        <dbReference type="Proteomes" id="UP000822688"/>
    </source>
</evidence>
<protein>
    <recommendedName>
        <fullName evidence="10">Kinesin motor domain-containing protein</fullName>
    </recommendedName>
</protein>
<comment type="similarity">
    <text evidence="6">Belongs to the TRAFAC class myosin-kinesin ATPase superfamily. Kinesin family. KIN-12 subfamily.</text>
</comment>
<dbReference type="GO" id="GO:0008017">
    <property type="term" value="F:microtubule binding"/>
    <property type="evidence" value="ECO:0007669"/>
    <property type="project" value="InterPro"/>
</dbReference>
<feature type="compositionally biased region" description="Polar residues" evidence="9">
    <location>
        <begin position="165"/>
        <end position="175"/>
    </location>
</feature>
<feature type="coiled-coil region" evidence="8">
    <location>
        <begin position="1315"/>
        <end position="1363"/>
    </location>
</feature>
<dbReference type="InterPro" id="IPR036961">
    <property type="entry name" value="Kinesin_motor_dom_sf"/>
</dbReference>
<keyword evidence="5 7" id="KW-0505">Motor protein</keyword>
<feature type="coiled-coil region" evidence="8">
    <location>
        <begin position="773"/>
        <end position="902"/>
    </location>
</feature>
<evidence type="ECO:0000256" key="1">
    <source>
        <dbReference type="ARBA" id="ARBA00022701"/>
    </source>
</evidence>
<feature type="domain" description="Kinesin motor" evidence="10">
    <location>
        <begin position="198"/>
        <end position="531"/>
    </location>
</feature>
<dbReference type="SMART" id="SM00129">
    <property type="entry name" value="KISc"/>
    <property type="match status" value="1"/>
</dbReference>
<feature type="coiled-coil region" evidence="8">
    <location>
        <begin position="1693"/>
        <end position="1867"/>
    </location>
</feature>
<dbReference type="Gene3D" id="3.40.850.10">
    <property type="entry name" value="Kinesin motor domain"/>
    <property type="match status" value="1"/>
</dbReference>
<evidence type="ECO:0000256" key="7">
    <source>
        <dbReference type="PROSITE-ProRule" id="PRU00283"/>
    </source>
</evidence>
<dbReference type="InterPro" id="IPR044986">
    <property type="entry name" value="KIF15/KIN-12"/>
</dbReference>
<feature type="region of interest" description="Disordered" evidence="9">
    <location>
        <begin position="1867"/>
        <end position="1888"/>
    </location>
</feature>
<dbReference type="PRINTS" id="PR00380">
    <property type="entry name" value="KINESINHEAVY"/>
</dbReference>
<feature type="coiled-coil region" evidence="8">
    <location>
        <begin position="1558"/>
        <end position="1592"/>
    </location>
</feature>
<keyword evidence="2 7" id="KW-0547">Nucleotide-binding</keyword>
<evidence type="ECO:0000256" key="2">
    <source>
        <dbReference type="ARBA" id="ARBA00022741"/>
    </source>
</evidence>
<dbReference type="FunFam" id="3.40.850.10:FF:000033">
    <property type="entry name" value="Kinesin-like protein KIN-12E"/>
    <property type="match status" value="1"/>
</dbReference>
<dbReference type="PROSITE" id="PS00411">
    <property type="entry name" value="KINESIN_MOTOR_1"/>
    <property type="match status" value="1"/>
</dbReference>
<feature type="coiled-coil region" evidence="8">
    <location>
        <begin position="1912"/>
        <end position="1939"/>
    </location>
</feature>
<keyword evidence="3 7" id="KW-0067">ATP-binding</keyword>
<gene>
    <name evidence="11" type="ORF">KC19_10G004700</name>
</gene>
<dbReference type="GO" id="GO:0005874">
    <property type="term" value="C:microtubule"/>
    <property type="evidence" value="ECO:0007669"/>
    <property type="project" value="UniProtKB-KW"/>
</dbReference>